<dbReference type="HOGENOM" id="CLU_3424643_0_0_4"/>
<name>E5AW90_MYCRK</name>
<dbReference type="KEGG" id="brh:RBRH_03366"/>
<dbReference type="AlphaFoldDB" id="E5AW90"/>
<dbReference type="Proteomes" id="UP000007437">
    <property type="component" value="Plasmid pBRH02"/>
</dbReference>
<dbReference type="EMBL" id="FR687361">
    <property type="protein sequence ID" value="CBW77392.1"/>
    <property type="molecule type" value="Genomic_DNA"/>
</dbReference>
<keyword evidence="1" id="KW-0614">Plasmid</keyword>
<gene>
    <name evidence="1" type="ordered locus">RBRH_03366</name>
</gene>
<evidence type="ECO:0000313" key="1">
    <source>
        <dbReference type="EMBL" id="CBW77392.1"/>
    </source>
</evidence>
<reference evidence="1 2" key="2">
    <citation type="journal article" date="2011" name="J. Bacteriol.">
        <title>Complete genome sequence of Burkholderia rhizoxinica, an endosymbiont of Rhizopus microsporus.</title>
        <authorList>
            <person name="Lackner G."/>
            <person name="Moebius N."/>
            <person name="Partida-Martinez L."/>
            <person name="Hertweck C."/>
        </authorList>
    </citation>
    <scope>NUCLEOTIDE SEQUENCE [LARGE SCALE GENOMIC DNA]</scope>
    <source>
        <strain evidence="2">DSM 19002 / CIP 109453 / HKI 454</strain>
        <plasmid evidence="1 2">pBRH02</plasmid>
    </source>
</reference>
<evidence type="ECO:0000313" key="2">
    <source>
        <dbReference type="Proteomes" id="UP000007437"/>
    </source>
</evidence>
<organism evidence="1 2">
    <name type="scientific">Mycetohabitans rhizoxinica (strain DSM 19002 / CIP 109453 / HKI 454)</name>
    <name type="common">Paraburkholderia rhizoxinica</name>
    <dbReference type="NCBI Taxonomy" id="882378"/>
    <lineage>
        <taxon>Bacteria</taxon>
        <taxon>Pseudomonadati</taxon>
        <taxon>Pseudomonadota</taxon>
        <taxon>Betaproteobacteria</taxon>
        <taxon>Burkholderiales</taxon>
        <taxon>Burkholderiaceae</taxon>
        <taxon>Mycetohabitans</taxon>
    </lineage>
</organism>
<protein>
    <submittedName>
        <fullName evidence="1">Transposase</fullName>
    </submittedName>
</protein>
<proteinExistence type="predicted"/>
<reference key="1">
    <citation type="submission" date="2010-09" db="EMBL/GenBank/DDBJ databases">
        <title>Complete genome sequence of Burkholderia rhizoxinica, the endosymbiont of the phytopathogenic fungus Rhizopus microsporus.</title>
        <authorList>
            <person name="Lackner G."/>
            <person name="Moebius N."/>
            <person name="Partida-Martinez L.P."/>
            <person name="Hertweck C."/>
        </authorList>
    </citation>
    <scope>NUCLEOTIDE SEQUENCE</scope>
    <source>
        <strain>HKI 454</strain>
    </source>
</reference>
<geneLocation type="plasmid" evidence="1 2">
    <name>pBRH02</name>
</geneLocation>
<accession>E5AW90</accession>
<sequence length="22" mass="2604">MIAGLLYLQYAFDLSDEDVIWQ</sequence>